<organism evidence="8">
    <name type="scientific">Eutrema halophilum</name>
    <name type="common">Salt cress</name>
    <name type="synonym">Sisymbrium halophilum</name>
    <dbReference type="NCBI Taxonomy" id="98038"/>
    <lineage>
        <taxon>Eukaryota</taxon>
        <taxon>Viridiplantae</taxon>
        <taxon>Streptophyta</taxon>
        <taxon>Embryophyta</taxon>
        <taxon>Tracheophyta</taxon>
        <taxon>Spermatophyta</taxon>
        <taxon>Magnoliopsida</taxon>
        <taxon>eudicotyledons</taxon>
        <taxon>Gunneridae</taxon>
        <taxon>Pentapetalae</taxon>
        <taxon>rosids</taxon>
        <taxon>malvids</taxon>
        <taxon>Brassicales</taxon>
        <taxon>Brassicaceae</taxon>
        <taxon>Eutremeae</taxon>
        <taxon>Eutrema</taxon>
    </lineage>
</organism>
<evidence type="ECO:0000256" key="2">
    <source>
        <dbReference type="ARBA" id="ARBA00023015"/>
    </source>
</evidence>
<name>E4MXZ4_EUTHA</name>
<evidence type="ECO:0000256" key="6">
    <source>
        <dbReference type="SAM" id="MobiDB-lite"/>
    </source>
</evidence>
<dbReference type="InterPro" id="IPR011598">
    <property type="entry name" value="bHLH_dom"/>
</dbReference>
<dbReference type="GO" id="GO:0005634">
    <property type="term" value="C:nucleus"/>
    <property type="evidence" value="ECO:0007669"/>
    <property type="project" value="UniProtKB-SubCell"/>
</dbReference>
<dbReference type="PROSITE" id="PS50888">
    <property type="entry name" value="BHLH"/>
    <property type="match status" value="1"/>
</dbReference>
<dbReference type="AlphaFoldDB" id="E4MXZ4"/>
<feature type="domain" description="BHLH" evidence="7">
    <location>
        <begin position="193"/>
        <end position="243"/>
    </location>
</feature>
<protein>
    <submittedName>
        <fullName evidence="8">mRNA, clone: RTFL01-36-E14</fullName>
    </submittedName>
</protein>
<dbReference type="PANTHER" id="PTHR12565">
    <property type="entry name" value="STEROL REGULATORY ELEMENT-BINDING PROTEIN"/>
    <property type="match status" value="1"/>
</dbReference>
<evidence type="ECO:0000256" key="5">
    <source>
        <dbReference type="ARBA" id="ARBA00023242"/>
    </source>
</evidence>
<feature type="compositionally biased region" description="Polar residues" evidence="6">
    <location>
        <begin position="154"/>
        <end position="167"/>
    </location>
</feature>
<reference evidence="8" key="1">
    <citation type="journal article" date="2008" name="BMC Plant Biol.">
        <title>Large-scale collection and annotation of full-length enriched cDNAs from a model halophyte, Thellungiella halophila.</title>
        <authorList>
            <person name="Taji T."/>
            <person name="Sakurai T."/>
            <person name="Mochida K."/>
            <person name="Ishiwata A."/>
            <person name="Kurotani A."/>
            <person name="Totoki Y."/>
            <person name="Toyoda A."/>
            <person name="Sakaki Y."/>
            <person name="Seki M."/>
            <person name="Ono H."/>
            <person name="Sakata Y."/>
            <person name="Tanaka S."/>
            <person name="Shinozaki K."/>
        </authorList>
    </citation>
    <scope>NUCLEOTIDE SEQUENCE</scope>
</reference>
<dbReference type="SMART" id="SM00353">
    <property type="entry name" value="HLH"/>
    <property type="match status" value="1"/>
</dbReference>
<dbReference type="InterPro" id="IPR024097">
    <property type="entry name" value="bHLH_ZIP_TF"/>
</dbReference>
<keyword evidence="5" id="KW-0539">Nucleus</keyword>
<evidence type="ECO:0000256" key="1">
    <source>
        <dbReference type="ARBA" id="ARBA00004123"/>
    </source>
</evidence>
<keyword evidence="4" id="KW-0804">Transcription</keyword>
<comment type="subcellular location">
    <subcellularLocation>
        <location evidence="1">Nucleus</location>
    </subcellularLocation>
</comment>
<dbReference type="SUPFAM" id="SSF47459">
    <property type="entry name" value="HLH, helix-loop-helix DNA-binding domain"/>
    <property type="match status" value="1"/>
</dbReference>
<dbReference type="Pfam" id="PF00010">
    <property type="entry name" value="HLH"/>
    <property type="match status" value="1"/>
</dbReference>
<dbReference type="CDD" id="cd18919">
    <property type="entry name" value="bHLH_AtBPE_like"/>
    <property type="match status" value="1"/>
</dbReference>
<evidence type="ECO:0000313" key="8">
    <source>
        <dbReference type="EMBL" id="BAJ34477.1"/>
    </source>
</evidence>
<proteinExistence type="evidence at transcript level"/>
<feature type="region of interest" description="Disordered" evidence="6">
    <location>
        <begin position="148"/>
        <end position="179"/>
    </location>
</feature>
<evidence type="ECO:0000256" key="3">
    <source>
        <dbReference type="ARBA" id="ARBA00023125"/>
    </source>
</evidence>
<dbReference type="GO" id="GO:0046983">
    <property type="term" value="F:protein dimerization activity"/>
    <property type="evidence" value="ECO:0007669"/>
    <property type="project" value="InterPro"/>
</dbReference>
<reference evidence="8" key="2">
    <citation type="journal article" date="2010" name="BMC Plant Biol.">
        <title>Comparative genomic analysis of 1047 completely sequenced cDNAs from an Arabidopsis-related model halophyte, Thellungiella halophila.</title>
        <authorList>
            <person name="Taji T."/>
            <person name="Komatsu K."/>
            <person name="Katori T."/>
            <person name="Kawasaki Y."/>
            <person name="Sakata Y."/>
            <person name="Tanaka S."/>
            <person name="Kobayashi M."/>
            <person name="Toyoda A."/>
            <person name="Seki M."/>
            <person name="Shinozaki K."/>
        </authorList>
    </citation>
    <scope>NUCLEOTIDE SEQUENCE</scope>
</reference>
<keyword evidence="2" id="KW-0805">Transcription regulation</keyword>
<evidence type="ECO:0000259" key="7">
    <source>
        <dbReference type="PROSITE" id="PS50888"/>
    </source>
</evidence>
<dbReference type="InterPro" id="IPR036638">
    <property type="entry name" value="HLH_DNA-bd_sf"/>
</dbReference>
<dbReference type="PANTHER" id="PTHR12565:SF442">
    <property type="entry name" value="TRANSCRIPTION FACTOR HBI1"/>
    <property type="match status" value="1"/>
</dbReference>
<dbReference type="EMBL" id="AK353391">
    <property type="protein sequence ID" value="BAJ34477.1"/>
    <property type="molecule type" value="mRNA"/>
</dbReference>
<dbReference type="FunFam" id="4.10.280.10:FF:000002">
    <property type="entry name" value="Basic helix-loop-helix transcription factor"/>
    <property type="match status" value="1"/>
</dbReference>
<dbReference type="GO" id="GO:0003700">
    <property type="term" value="F:DNA-binding transcription factor activity"/>
    <property type="evidence" value="ECO:0007669"/>
    <property type="project" value="TreeGrafter"/>
</dbReference>
<sequence>MLEGLVSPDSLSLSSMDMSVLERVKWLQKQQQQEQVVSQSSNNSPELFQILQFHGSNNDELLQSTFHHFQMLGSDFGPNYNMGFGPNEAMDGCISRTSSCQMDQVDTMGIMLKSSDEDRAVALKNKRKSEIKTKEEEKTEKKIKVEVETESNMKGKSNMGNTEASSDTSKEISKGASESQKLDYIHVRARRGQATDRHSLAERARREKISKKMKYLQDLVPGCNKVTGKAGMLDEIINYVQSLQRQVEFLSMKLAVLNPELELAVEDLSVKQFQAYFTNLPVVVDSKPPIMVDVPLFPLDQQGSLDLSVINPNQTTSIEAPSASWETQSQSLYNPSTIGFQY</sequence>
<keyword evidence="3" id="KW-0238">DNA-binding</keyword>
<accession>E4MXZ4</accession>
<dbReference type="GO" id="GO:0003677">
    <property type="term" value="F:DNA binding"/>
    <property type="evidence" value="ECO:0007669"/>
    <property type="project" value="UniProtKB-KW"/>
</dbReference>
<dbReference type="Gene3D" id="4.10.280.10">
    <property type="entry name" value="Helix-loop-helix DNA-binding domain"/>
    <property type="match status" value="1"/>
</dbReference>
<evidence type="ECO:0000256" key="4">
    <source>
        <dbReference type="ARBA" id="ARBA00023163"/>
    </source>
</evidence>